<dbReference type="GeneID" id="110783262"/>
<dbReference type="Proteomes" id="UP000813463">
    <property type="component" value="Chromosome 4"/>
</dbReference>
<dbReference type="PANTHER" id="PTHR31236:SF32">
    <property type="entry name" value="BURP DOMAIN PROTEIN USPL1-LIKE"/>
    <property type="match status" value="1"/>
</dbReference>
<dbReference type="SMART" id="SM01045">
    <property type="entry name" value="BURP"/>
    <property type="match status" value="1"/>
</dbReference>
<protein>
    <submittedName>
        <fullName evidence="3">BURP domain-containing protein 5-like</fullName>
    </submittedName>
</protein>
<organism evidence="2 3">
    <name type="scientific">Spinacia oleracea</name>
    <name type="common">Spinach</name>
    <dbReference type="NCBI Taxonomy" id="3562"/>
    <lineage>
        <taxon>Eukaryota</taxon>
        <taxon>Viridiplantae</taxon>
        <taxon>Streptophyta</taxon>
        <taxon>Embryophyta</taxon>
        <taxon>Tracheophyta</taxon>
        <taxon>Spermatophyta</taxon>
        <taxon>Magnoliopsida</taxon>
        <taxon>eudicotyledons</taxon>
        <taxon>Gunneridae</taxon>
        <taxon>Pentapetalae</taxon>
        <taxon>Caryophyllales</taxon>
        <taxon>Chenopodiaceae</taxon>
        <taxon>Chenopodioideae</taxon>
        <taxon>Anserineae</taxon>
        <taxon>Spinacia</taxon>
    </lineage>
</organism>
<dbReference type="InterPro" id="IPR004873">
    <property type="entry name" value="BURP_dom"/>
</dbReference>
<name>A0ABM3QHY5_SPIOL</name>
<dbReference type="PANTHER" id="PTHR31236">
    <property type="entry name" value="BURP DOMAIN PROTEIN USPL1-LIKE"/>
    <property type="match status" value="1"/>
</dbReference>
<evidence type="ECO:0000313" key="2">
    <source>
        <dbReference type="Proteomes" id="UP000813463"/>
    </source>
</evidence>
<reference evidence="3" key="2">
    <citation type="submission" date="2025-08" db="UniProtKB">
        <authorList>
            <consortium name="RefSeq"/>
        </authorList>
    </citation>
    <scope>IDENTIFICATION</scope>
    <source>
        <tissue evidence="3">Leaf</tissue>
    </source>
</reference>
<feature type="domain" description="BURP" evidence="1">
    <location>
        <begin position="123"/>
        <end position="236"/>
    </location>
</feature>
<keyword evidence="2" id="KW-1185">Reference proteome</keyword>
<dbReference type="RefSeq" id="XP_056682959.1">
    <property type="nucleotide sequence ID" value="XM_056826981.1"/>
</dbReference>
<accession>A0ABM3QHY5</accession>
<dbReference type="InterPro" id="IPR044816">
    <property type="entry name" value="BURP"/>
</dbReference>
<proteinExistence type="predicted"/>
<evidence type="ECO:0000259" key="1">
    <source>
        <dbReference type="PROSITE" id="PS51277"/>
    </source>
</evidence>
<sequence>MPFAVKTALPSSTIKSENSIWVNTDEVVIQGYGDGSSHCHNDGKIKIIDMLKSRFVLPKTLKVIQLRTVNGITTKFPTTDEKKHLPQFNTQNLAQNLEYFSITPNSEEAYVMNMTINKWLKGLTAISPPSPSNVGIRRYNVKKVELLESDQLLLCHRYGFPYAVFYCHQPTATKAFSVHLSAAVESEDGGLEAIAVCHMETSKWSANYIGFKALGVKPGTPICHFLHSRDLLMYVPN</sequence>
<gene>
    <name evidence="3" type="primary">LOC110783262</name>
</gene>
<reference evidence="2" key="1">
    <citation type="journal article" date="2021" name="Nat. Commun.">
        <title>Genomic analyses provide insights into spinach domestication and the genetic basis of agronomic traits.</title>
        <authorList>
            <person name="Cai X."/>
            <person name="Sun X."/>
            <person name="Xu C."/>
            <person name="Sun H."/>
            <person name="Wang X."/>
            <person name="Ge C."/>
            <person name="Zhang Z."/>
            <person name="Wang Q."/>
            <person name="Fei Z."/>
            <person name="Jiao C."/>
            <person name="Wang Q."/>
        </authorList>
    </citation>
    <scope>NUCLEOTIDE SEQUENCE [LARGE SCALE GENOMIC DNA]</scope>
    <source>
        <strain evidence="2">cv. Varoflay</strain>
    </source>
</reference>
<dbReference type="Pfam" id="PF03181">
    <property type="entry name" value="BURP"/>
    <property type="match status" value="1"/>
</dbReference>
<dbReference type="PROSITE" id="PS51277">
    <property type="entry name" value="BURP"/>
    <property type="match status" value="1"/>
</dbReference>
<evidence type="ECO:0000313" key="3">
    <source>
        <dbReference type="RefSeq" id="XP_056682959.1"/>
    </source>
</evidence>